<protein>
    <recommendedName>
        <fullName evidence="2">Glycosyltransferase 2-like domain-containing protein</fullName>
    </recommendedName>
</protein>
<accession>A0A383DGH5</accession>
<feature type="non-terminal residue" evidence="1">
    <location>
        <position position="53"/>
    </location>
</feature>
<dbReference type="AlphaFoldDB" id="A0A383DGH5"/>
<proteinExistence type="predicted"/>
<name>A0A383DGH5_9ZZZZ</name>
<dbReference type="Gene3D" id="3.40.50.720">
    <property type="entry name" value="NAD(P)-binding Rossmann-like Domain"/>
    <property type="match status" value="1"/>
</dbReference>
<gene>
    <name evidence="1" type="ORF">METZ01_LOCUS496199</name>
</gene>
<evidence type="ECO:0008006" key="2">
    <source>
        <dbReference type="Google" id="ProtNLM"/>
    </source>
</evidence>
<dbReference type="EMBL" id="UINC01216964">
    <property type="protein sequence ID" value="SVE43345.1"/>
    <property type="molecule type" value="Genomic_DNA"/>
</dbReference>
<reference evidence="1" key="1">
    <citation type="submission" date="2018-05" db="EMBL/GenBank/DDBJ databases">
        <authorList>
            <person name="Lanie J.A."/>
            <person name="Ng W.-L."/>
            <person name="Kazmierczak K.M."/>
            <person name="Andrzejewski T.M."/>
            <person name="Davidsen T.M."/>
            <person name="Wayne K.J."/>
            <person name="Tettelin H."/>
            <person name="Glass J.I."/>
            <person name="Rusch D."/>
            <person name="Podicherti R."/>
            <person name="Tsui H.-C.T."/>
            <person name="Winkler M.E."/>
        </authorList>
    </citation>
    <scope>NUCLEOTIDE SEQUENCE</scope>
</reference>
<organism evidence="1">
    <name type="scientific">marine metagenome</name>
    <dbReference type="NCBI Taxonomy" id="408172"/>
    <lineage>
        <taxon>unclassified sequences</taxon>
        <taxon>metagenomes</taxon>
        <taxon>ecological metagenomes</taxon>
    </lineage>
</organism>
<evidence type="ECO:0000313" key="1">
    <source>
        <dbReference type="EMBL" id="SVE43345.1"/>
    </source>
</evidence>
<sequence>MLDENIDVIVLDNFSTGRSQNLDHVRDRIELVECDLGVKGDWIQHFINTDWVI</sequence>